<evidence type="ECO:0000256" key="4">
    <source>
        <dbReference type="ARBA" id="ARBA00022475"/>
    </source>
</evidence>
<keyword evidence="5" id="KW-0723">Serine/threonine-protein kinase</keyword>
<keyword evidence="6" id="KW-0597">Phosphoprotein</keyword>
<keyword evidence="18" id="KW-0325">Glycoprotein</keyword>
<dbReference type="GO" id="GO:0005524">
    <property type="term" value="F:ATP binding"/>
    <property type="evidence" value="ECO:0007669"/>
    <property type="project" value="UniProtKB-UniRule"/>
</dbReference>
<sequence>MKTSFYYSVYLQSLFHLFGVTVILLVPFASSTTFKTRNFAQNEGDDEVALRAFKSKIIQGPQRVLDSWNDSSHFCEWEGITCGRRHRRVIMLNLTSKGLSGSLSPYIGNLSFLKVLRLYDNSIQGEIPSEFGQLFRLERLSLYNNFLIGELPTNLSHCSRLEVLSLGSNKLVGKIPLEFVSLYNLKSLGLHMNNLTGGIPSFLGNLTSLQIISVSKNALGGNIPDSLGRLRNLWFLAFDYNNLFGRVPPSLYNLSSLLAFAMSNNQLHGSLPSNLGLTLPNLQQYLTGYNLFNGSIPVSLSNASKLEIFDMTNNYFSGKFSIDFRGMQNLERLYLSSNNLGSGEVDELNFINSLANCSNLIALDLGENQFRGVLPHLIANLSAKLHYLAFSDNQLNGSISSGISNLVSLNFLSISNNQLTGPIPREIGKLQNLQVLSFSNNQISGEIPSSIGNLSLLQQLHLENNKLSGVVPSSIQNLKQLTTLNLSKNDLNGSIPEQIFNIPHLSISLNLAQNHLVGSIPQNIGNLKVLTEFDVSDNNLSGEIPNEIGLCSSFEYLNLEGNFFNGSIPPSMRSLRGIRQMDLSRNNLSGQIPKFLETLPLEKLNLSYNDFEGDVPMKGIFTNASAISIVGNNNRLCGGIAELQLPKCLNNDQKKDKISSVFKILISIASAVLGLTIILIFFFCWLKKRREAQSSGSTSEKSLWKVSYETLLKATDGFFPTHLVGVGSFGSVYKGILEQDGAVVAIKVLNLQHQGASKSFMAECKALKNIRHRNLVKVITSCSSVDFHGNDFKAIIYEFMPNGCLEKWLHPALKSEEEQNKIQSLTIHQRISIAIDVASAIEYLHHNCEEPVLHCDLKPSNVLLDDDMTAHVGDFGLVRFLPEVPNPNQSSSVGVKGTTGYAAPEYGLGNEVSTNGDVYSYGILLLEMVTRKKPTDTMFEGDLNLHSLARMALPGRVMDIVDPMLINEEMAATDDRLRQALNNSGEECLISMVRIGVACSMESPQDRMNINHVVHELQSVRKILLQATTGLNMQRKQ</sequence>
<dbReference type="PROSITE" id="PS00108">
    <property type="entry name" value="PROTEIN_KINASE_ST"/>
    <property type="match status" value="1"/>
</dbReference>
<dbReference type="SUPFAM" id="SSF52058">
    <property type="entry name" value="L domain-like"/>
    <property type="match status" value="2"/>
</dbReference>
<keyword evidence="14 21" id="KW-0067">ATP-binding</keyword>
<comment type="catalytic activity">
    <reaction evidence="20">
        <text>L-seryl-[protein] + ATP = O-phospho-L-seryl-[protein] + ADP + H(+)</text>
        <dbReference type="Rhea" id="RHEA:17989"/>
        <dbReference type="Rhea" id="RHEA-COMP:9863"/>
        <dbReference type="Rhea" id="RHEA-COMP:11604"/>
        <dbReference type="ChEBI" id="CHEBI:15378"/>
        <dbReference type="ChEBI" id="CHEBI:29999"/>
        <dbReference type="ChEBI" id="CHEBI:30616"/>
        <dbReference type="ChEBI" id="CHEBI:83421"/>
        <dbReference type="ChEBI" id="CHEBI:456216"/>
        <dbReference type="EC" id="2.7.11.1"/>
    </reaction>
</comment>
<dbReference type="SMART" id="SM00220">
    <property type="entry name" value="S_TKc"/>
    <property type="match status" value="1"/>
</dbReference>
<evidence type="ECO:0000256" key="21">
    <source>
        <dbReference type="PROSITE-ProRule" id="PRU10141"/>
    </source>
</evidence>
<dbReference type="Pfam" id="PF23598">
    <property type="entry name" value="LRR_14"/>
    <property type="match status" value="1"/>
</dbReference>
<evidence type="ECO:0000256" key="15">
    <source>
        <dbReference type="ARBA" id="ARBA00022989"/>
    </source>
</evidence>
<dbReference type="GO" id="GO:0004674">
    <property type="term" value="F:protein serine/threonine kinase activity"/>
    <property type="evidence" value="ECO:0007669"/>
    <property type="project" value="UniProtKB-KW"/>
</dbReference>
<dbReference type="InterPro" id="IPR000719">
    <property type="entry name" value="Prot_kinase_dom"/>
</dbReference>
<evidence type="ECO:0000256" key="5">
    <source>
        <dbReference type="ARBA" id="ARBA00022527"/>
    </source>
</evidence>
<evidence type="ECO:0000313" key="25">
    <source>
        <dbReference type="Proteomes" id="UP001280121"/>
    </source>
</evidence>
<name>A0AAD9TIX6_9ROSI</name>
<comment type="caution">
    <text evidence="24">The sequence shown here is derived from an EMBL/GenBank/DDBJ whole genome shotgun (WGS) entry which is preliminary data.</text>
</comment>
<evidence type="ECO:0000256" key="16">
    <source>
        <dbReference type="ARBA" id="ARBA00023136"/>
    </source>
</evidence>
<keyword evidence="12 21" id="KW-0547">Nucleotide-binding</keyword>
<evidence type="ECO:0000256" key="8">
    <source>
        <dbReference type="ARBA" id="ARBA00022679"/>
    </source>
</evidence>
<dbReference type="InterPro" id="IPR055414">
    <property type="entry name" value="LRR_R13L4/SHOC2-like"/>
</dbReference>
<dbReference type="PROSITE" id="PS00107">
    <property type="entry name" value="PROTEIN_KINASE_ATP"/>
    <property type="match status" value="1"/>
</dbReference>
<dbReference type="EMBL" id="JANJYI010000009">
    <property type="protein sequence ID" value="KAK2636922.1"/>
    <property type="molecule type" value="Genomic_DNA"/>
</dbReference>
<evidence type="ECO:0000256" key="13">
    <source>
        <dbReference type="ARBA" id="ARBA00022777"/>
    </source>
</evidence>
<evidence type="ECO:0000256" key="22">
    <source>
        <dbReference type="SAM" id="Phobius"/>
    </source>
</evidence>
<evidence type="ECO:0000256" key="14">
    <source>
        <dbReference type="ARBA" id="ARBA00022840"/>
    </source>
</evidence>
<dbReference type="PANTHER" id="PTHR27008">
    <property type="entry name" value="OS04G0122200 PROTEIN"/>
    <property type="match status" value="1"/>
</dbReference>
<feature type="binding site" evidence="21">
    <location>
        <position position="747"/>
    </location>
    <ligand>
        <name>ATP</name>
        <dbReference type="ChEBI" id="CHEBI:30616"/>
    </ligand>
</feature>
<keyword evidence="8" id="KW-0808">Transferase</keyword>
<dbReference type="SMART" id="SM00365">
    <property type="entry name" value="LRR_SD22"/>
    <property type="match status" value="7"/>
</dbReference>
<feature type="domain" description="Protein kinase" evidence="23">
    <location>
        <begin position="718"/>
        <end position="1018"/>
    </location>
</feature>
<keyword evidence="15 22" id="KW-1133">Transmembrane helix</keyword>
<keyword evidence="10" id="KW-0732">Signal</keyword>
<feature type="transmembrane region" description="Helical" evidence="22">
    <location>
        <begin position="7"/>
        <end position="29"/>
    </location>
</feature>
<evidence type="ECO:0000256" key="6">
    <source>
        <dbReference type="ARBA" id="ARBA00022553"/>
    </source>
</evidence>
<evidence type="ECO:0000256" key="3">
    <source>
        <dbReference type="ARBA" id="ARBA00012513"/>
    </source>
</evidence>
<comment type="similarity">
    <text evidence="2">Belongs to the protein kinase superfamily. Ser/Thr protein kinase family.</text>
</comment>
<evidence type="ECO:0000256" key="17">
    <source>
        <dbReference type="ARBA" id="ARBA00023170"/>
    </source>
</evidence>
<dbReference type="InterPro" id="IPR011009">
    <property type="entry name" value="Kinase-like_dom_sf"/>
</dbReference>
<proteinExistence type="inferred from homology"/>
<dbReference type="SMART" id="SM00369">
    <property type="entry name" value="LRR_TYP"/>
    <property type="match status" value="9"/>
</dbReference>
<evidence type="ECO:0000256" key="1">
    <source>
        <dbReference type="ARBA" id="ARBA00004162"/>
    </source>
</evidence>
<dbReference type="InterPro" id="IPR032675">
    <property type="entry name" value="LRR_dom_sf"/>
</dbReference>
<evidence type="ECO:0000256" key="10">
    <source>
        <dbReference type="ARBA" id="ARBA00022729"/>
    </source>
</evidence>
<dbReference type="InterPro" id="IPR017441">
    <property type="entry name" value="Protein_kinase_ATP_BS"/>
</dbReference>
<dbReference type="GO" id="GO:0005886">
    <property type="term" value="C:plasma membrane"/>
    <property type="evidence" value="ECO:0007669"/>
    <property type="project" value="UniProtKB-SubCell"/>
</dbReference>
<dbReference type="FunFam" id="3.80.10.10:FF:000095">
    <property type="entry name" value="LRR receptor-like serine/threonine-protein kinase GSO1"/>
    <property type="match status" value="1"/>
</dbReference>
<dbReference type="InterPro" id="IPR001611">
    <property type="entry name" value="Leu-rich_rpt"/>
</dbReference>
<dbReference type="Proteomes" id="UP001280121">
    <property type="component" value="Unassembled WGS sequence"/>
</dbReference>
<dbReference type="FunFam" id="1.10.510.10:FF:000358">
    <property type="entry name" value="Putative leucine-rich repeat receptor-like serine/threonine-protein kinase"/>
    <property type="match status" value="1"/>
</dbReference>
<dbReference type="InterPro" id="IPR013210">
    <property type="entry name" value="LRR_N_plant-typ"/>
</dbReference>
<keyword evidence="17" id="KW-0675">Receptor</keyword>
<reference evidence="24" key="1">
    <citation type="journal article" date="2023" name="Plant J.">
        <title>Genome sequences and population genomics provide insights into the demographic history, inbreeding, and mutation load of two 'living fossil' tree species of Dipteronia.</title>
        <authorList>
            <person name="Feng Y."/>
            <person name="Comes H.P."/>
            <person name="Chen J."/>
            <person name="Zhu S."/>
            <person name="Lu R."/>
            <person name="Zhang X."/>
            <person name="Li P."/>
            <person name="Qiu J."/>
            <person name="Olsen K.M."/>
            <person name="Qiu Y."/>
        </authorList>
    </citation>
    <scope>NUCLEOTIDE SEQUENCE</scope>
    <source>
        <strain evidence="24">KIB01</strain>
    </source>
</reference>
<gene>
    <name evidence="24" type="ORF">Ddye_031714</name>
</gene>
<evidence type="ECO:0000256" key="12">
    <source>
        <dbReference type="ARBA" id="ARBA00022741"/>
    </source>
</evidence>
<dbReference type="PROSITE" id="PS50011">
    <property type="entry name" value="PROTEIN_KINASE_DOM"/>
    <property type="match status" value="1"/>
</dbReference>
<evidence type="ECO:0000256" key="2">
    <source>
        <dbReference type="ARBA" id="ARBA00008684"/>
    </source>
</evidence>
<organism evidence="24 25">
    <name type="scientific">Dipteronia dyeriana</name>
    <dbReference type="NCBI Taxonomy" id="168575"/>
    <lineage>
        <taxon>Eukaryota</taxon>
        <taxon>Viridiplantae</taxon>
        <taxon>Streptophyta</taxon>
        <taxon>Embryophyta</taxon>
        <taxon>Tracheophyta</taxon>
        <taxon>Spermatophyta</taxon>
        <taxon>Magnoliopsida</taxon>
        <taxon>eudicotyledons</taxon>
        <taxon>Gunneridae</taxon>
        <taxon>Pentapetalae</taxon>
        <taxon>rosids</taxon>
        <taxon>malvids</taxon>
        <taxon>Sapindales</taxon>
        <taxon>Sapindaceae</taxon>
        <taxon>Hippocastanoideae</taxon>
        <taxon>Acereae</taxon>
        <taxon>Dipteronia</taxon>
    </lineage>
</organism>
<dbReference type="AlphaFoldDB" id="A0AAD9TIX6"/>
<accession>A0AAD9TIX6</accession>
<dbReference type="Pfam" id="PF08263">
    <property type="entry name" value="LRRNT_2"/>
    <property type="match status" value="1"/>
</dbReference>
<evidence type="ECO:0000256" key="7">
    <source>
        <dbReference type="ARBA" id="ARBA00022614"/>
    </source>
</evidence>
<dbReference type="InterPro" id="IPR051809">
    <property type="entry name" value="Plant_receptor-like_S/T_kinase"/>
</dbReference>
<dbReference type="FunFam" id="3.80.10.10:FF:000317">
    <property type="entry name" value="Inactive leucine-rich repeat receptor-like protein kinase"/>
    <property type="match status" value="1"/>
</dbReference>
<keyword evidence="4" id="KW-1003">Cell membrane</keyword>
<comment type="catalytic activity">
    <reaction evidence="19">
        <text>L-threonyl-[protein] + ATP = O-phospho-L-threonyl-[protein] + ADP + H(+)</text>
        <dbReference type="Rhea" id="RHEA:46608"/>
        <dbReference type="Rhea" id="RHEA-COMP:11060"/>
        <dbReference type="Rhea" id="RHEA-COMP:11605"/>
        <dbReference type="ChEBI" id="CHEBI:15378"/>
        <dbReference type="ChEBI" id="CHEBI:30013"/>
        <dbReference type="ChEBI" id="CHEBI:30616"/>
        <dbReference type="ChEBI" id="CHEBI:61977"/>
        <dbReference type="ChEBI" id="CHEBI:456216"/>
        <dbReference type="EC" id="2.7.11.1"/>
    </reaction>
</comment>
<evidence type="ECO:0000256" key="11">
    <source>
        <dbReference type="ARBA" id="ARBA00022737"/>
    </source>
</evidence>
<evidence type="ECO:0000256" key="18">
    <source>
        <dbReference type="ARBA" id="ARBA00023180"/>
    </source>
</evidence>
<dbReference type="Gene3D" id="1.10.510.10">
    <property type="entry name" value="Transferase(Phosphotransferase) domain 1"/>
    <property type="match status" value="1"/>
</dbReference>
<dbReference type="PANTHER" id="PTHR27008:SF610">
    <property type="entry name" value="SERINE-THREONINE_TYROSINE-PROTEIN KINASE CATALYTIC DOMAIN-CONTAINING PROTEIN"/>
    <property type="match status" value="1"/>
</dbReference>
<evidence type="ECO:0000256" key="19">
    <source>
        <dbReference type="ARBA" id="ARBA00047899"/>
    </source>
</evidence>
<protein>
    <recommendedName>
        <fullName evidence="3">non-specific serine/threonine protein kinase</fullName>
        <ecNumber evidence="3">2.7.11.1</ecNumber>
    </recommendedName>
</protein>
<dbReference type="FunFam" id="3.30.200.20:FF:000432">
    <property type="entry name" value="LRR receptor-like serine/threonine-protein kinase EFR"/>
    <property type="match status" value="1"/>
</dbReference>
<evidence type="ECO:0000256" key="20">
    <source>
        <dbReference type="ARBA" id="ARBA00048679"/>
    </source>
</evidence>
<comment type="subcellular location">
    <subcellularLocation>
        <location evidence="1">Cell membrane</location>
        <topology evidence="1">Single-pass membrane protein</topology>
    </subcellularLocation>
</comment>
<dbReference type="CDD" id="cd14066">
    <property type="entry name" value="STKc_IRAK"/>
    <property type="match status" value="1"/>
</dbReference>
<evidence type="ECO:0000259" key="23">
    <source>
        <dbReference type="PROSITE" id="PS50011"/>
    </source>
</evidence>
<keyword evidence="13" id="KW-0418">Kinase</keyword>
<dbReference type="Pfam" id="PF00560">
    <property type="entry name" value="LRR_1"/>
    <property type="match status" value="6"/>
</dbReference>
<dbReference type="EC" id="2.7.11.1" evidence="3"/>
<evidence type="ECO:0000256" key="9">
    <source>
        <dbReference type="ARBA" id="ARBA00022692"/>
    </source>
</evidence>
<dbReference type="Pfam" id="PF00069">
    <property type="entry name" value="Pkinase"/>
    <property type="match status" value="1"/>
</dbReference>
<dbReference type="Gene3D" id="3.30.200.20">
    <property type="entry name" value="Phosphorylase Kinase, domain 1"/>
    <property type="match status" value="1"/>
</dbReference>
<dbReference type="Gene3D" id="3.80.10.10">
    <property type="entry name" value="Ribonuclease Inhibitor"/>
    <property type="match status" value="2"/>
</dbReference>
<keyword evidence="16 22" id="KW-0472">Membrane</keyword>
<dbReference type="InterPro" id="IPR008271">
    <property type="entry name" value="Ser/Thr_kinase_AS"/>
</dbReference>
<keyword evidence="25" id="KW-1185">Reference proteome</keyword>
<dbReference type="SUPFAM" id="SSF56112">
    <property type="entry name" value="Protein kinase-like (PK-like)"/>
    <property type="match status" value="1"/>
</dbReference>
<evidence type="ECO:0000313" key="24">
    <source>
        <dbReference type="EMBL" id="KAK2636922.1"/>
    </source>
</evidence>
<feature type="transmembrane region" description="Helical" evidence="22">
    <location>
        <begin position="664"/>
        <end position="686"/>
    </location>
</feature>
<keyword evidence="11" id="KW-0677">Repeat</keyword>
<keyword evidence="7" id="KW-0433">Leucine-rich repeat</keyword>
<keyword evidence="9 22" id="KW-0812">Transmembrane</keyword>
<dbReference type="InterPro" id="IPR003591">
    <property type="entry name" value="Leu-rich_rpt_typical-subtyp"/>
</dbReference>